<evidence type="ECO:0000313" key="1">
    <source>
        <dbReference type="EMBL" id="CAK5091552.1"/>
    </source>
</evidence>
<sequence length="63" mass="7806">MNYETMGRALRYYYQRYVKNQNKNQNLRKTELKIATKTEQNQIRIKNTKKSKYLHFKRNFGKS</sequence>
<reference evidence="1" key="1">
    <citation type="submission" date="2023-11" db="EMBL/GenBank/DDBJ databases">
        <authorList>
            <person name="Poullet M."/>
        </authorList>
    </citation>
    <scope>NUCLEOTIDE SEQUENCE</scope>
    <source>
        <strain evidence="1">E1834</strain>
    </source>
</reference>
<accession>A0ACB1ALU1</accession>
<keyword evidence="2" id="KW-1185">Reference proteome</keyword>
<dbReference type="Proteomes" id="UP001497535">
    <property type="component" value="Unassembled WGS sequence"/>
</dbReference>
<evidence type="ECO:0000313" key="2">
    <source>
        <dbReference type="Proteomes" id="UP001497535"/>
    </source>
</evidence>
<comment type="caution">
    <text evidence="1">The sequence shown here is derived from an EMBL/GenBank/DDBJ whole genome shotgun (WGS) entry which is preliminary data.</text>
</comment>
<name>A0ACB1ALU1_MELEN</name>
<gene>
    <name evidence="1" type="ORF">MENTE1834_LOCUS39393</name>
</gene>
<dbReference type="EMBL" id="CAVMJV010000088">
    <property type="protein sequence ID" value="CAK5091552.1"/>
    <property type="molecule type" value="Genomic_DNA"/>
</dbReference>
<protein>
    <submittedName>
        <fullName evidence="1">Uncharacterized protein</fullName>
    </submittedName>
</protein>
<proteinExistence type="predicted"/>
<organism evidence="1 2">
    <name type="scientific">Meloidogyne enterolobii</name>
    <name type="common">Root-knot nematode worm</name>
    <name type="synonym">Meloidogyne mayaguensis</name>
    <dbReference type="NCBI Taxonomy" id="390850"/>
    <lineage>
        <taxon>Eukaryota</taxon>
        <taxon>Metazoa</taxon>
        <taxon>Ecdysozoa</taxon>
        <taxon>Nematoda</taxon>
        <taxon>Chromadorea</taxon>
        <taxon>Rhabditida</taxon>
        <taxon>Tylenchina</taxon>
        <taxon>Tylenchomorpha</taxon>
        <taxon>Tylenchoidea</taxon>
        <taxon>Meloidogynidae</taxon>
        <taxon>Meloidogyninae</taxon>
        <taxon>Meloidogyne</taxon>
    </lineage>
</organism>